<proteinExistence type="predicted"/>
<dbReference type="Proteomes" id="UP000437017">
    <property type="component" value="Unassembled WGS sequence"/>
</dbReference>
<accession>A0A6A1QFP8</accession>
<reference evidence="1 2" key="1">
    <citation type="journal article" date="2019" name="PLoS ONE">
        <title>Genomic analyses reveal an absence of contemporary introgressive admixture between fin whales and blue whales, despite known hybrids.</title>
        <authorList>
            <person name="Westbury M.V."/>
            <person name="Petersen B."/>
            <person name="Lorenzen E.D."/>
        </authorList>
    </citation>
    <scope>NUCLEOTIDE SEQUENCE [LARGE SCALE GENOMIC DNA]</scope>
    <source>
        <strain evidence="1">FinWhale-01</strain>
    </source>
</reference>
<name>A0A6A1QFP8_BALPH</name>
<dbReference type="PANTHER" id="PTHR21590">
    <property type="entry name" value="SEA DOMAIN-CONTAINING PROTEIN"/>
    <property type="match status" value="1"/>
</dbReference>
<keyword evidence="2" id="KW-1185">Reference proteome</keyword>
<evidence type="ECO:0000313" key="2">
    <source>
        <dbReference type="Proteomes" id="UP000437017"/>
    </source>
</evidence>
<gene>
    <name evidence="1" type="ORF">E2I00_002327</name>
</gene>
<dbReference type="InterPro" id="IPR024606">
    <property type="entry name" value="KIAA1549"/>
</dbReference>
<dbReference type="Pfam" id="PF12877">
    <property type="entry name" value="KIAA1549"/>
    <property type="match status" value="1"/>
</dbReference>
<evidence type="ECO:0000313" key="1">
    <source>
        <dbReference type="EMBL" id="KAB0406938.1"/>
    </source>
</evidence>
<sequence>MVSTSNASQTVTLVYVVGNRSSFLNGTVASSLLRQLSAELVGFYLTYPPLTIAEREYVHVLQGLCHLLRGLVCLANSMVPGHM</sequence>
<comment type="caution">
    <text evidence="1">The sequence shown here is derived from an EMBL/GenBank/DDBJ whole genome shotgun (WGS) entry which is preliminary data.</text>
</comment>
<protein>
    <submittedName>
        <fullName evidence="1">Uncharacterized protein</fullName>
    </submittedName>
</protein>
<dbReference type="EMBL" id="SGJD01000114">
    <property type="protein sequence ID" value="KAB0406938.1"/>
    <property type="molecule type" value="Genomic_DNA"/>
</dbReference>
<dbReference type="AlphaFoldDB" id="A0A6A1QFP8"/>
<organism evidence="1 2">
    <name type="scientific">Balaenoptera physalus</name>
    <name type="common">Fin whale</name>
    <name type="synonym">Balaena physalus</name>
    <dbReference type="NCBI Taxonomy" id="9770"/>
    <lineage>
        <taxon>Eukaryota</taxon>
        <taxon>Metazoa</taxon>
        <taxon>Chordata</taxon>
        <taxon>Craniata</taxon>
        <taxon>Vertebrata</taxon>
        <taxon>Euteleostomi</taxon>
        <taxon>Mammalia</taxon>
        <taxon>Eutheria</taxon>
        <taxon>Laurasiatheria</taxon>
        <taxon>Artiodactyla</taxon>
        <taxon>Whippomorpha</taxon>
        <taxon>Cetacea</taxon>
        <taxon>Mysticeti</taxon>
        <taxon>Balaenopteridae</taxon>
        <taxon>Balaenoptera</taxon>
    </lineage>
</organism>
<dbReference type="PANTHER" id="PTHR21590:SF3">
    <property type="entry name" value="UPF0606 PROTEIN KIAA1549L"/>
    <property type="match status" value="1"/>
</dbReference>
<dbReference type="OrthoDB" id="9939624at2759"/>